<feature type="binding site" evidence="11">
    <location>
        <position position="55"/>
    </location>
    <ligand>
        <name>substrate</name>
    </ligand>
</feature>
<name>A0A3N3ZSM0_9MICC</name>
<evidence type="ECO:0000256" key="8">
    <source>
        <dbReference type="ARBA" id="ARBA00022840"/>
    </source>
</evidence>
<dbReference type="SUPFAM" id="SSF53613">
    <property type="entry name" value="Ribokinase-like"/>
    <property type="match status" value="1"/>
</dbReference>
<feature type="binding site" evidence="11">
    <location>
        <position position="130"/>
    </location>
    <ligand>
        <name>ATP</name>
        <dbReference type="ChEBI" id="CHEBI:30616"/>
    </ligand>
</feature>
<dbReference type="UniPathway" id="UPA00060">
    <property type="reaction ID" value="UER00139"/>
</dbReference>
<keyword evidence="10 11" id="KW-0784">Thiamine biosynthesis</keyword>
<keyword evidence="9 11" id="KW-0460">Magnesium</keyword>
<feature type="binding site" evidence="11">
    <location>
        <position position="203"/>
    </location>
    <ligand>
        <name>substrate</name>
    </ligand>
</feature>
<sequence>MPQGYASSSSFPSDRLSVLLADLRAGRPLVQCLTNSVVTNFTANALLALGAAPAMTDIVGEAGPFAQIADGVLINLGTPTPEQRAAMIEAATACKATGTPWILDPVAVGALPIRTALAAELLELGPTVVRGNASEVIALCGGAGGRGTDSTVQPEDALDAARTLVIRHGVGAVAISGETDLIVGPDGVWTVPHGHPYLTLVTGGGCALGAVIAAFAAVAQDAQEAAVAGSVAWEVAAELAAAEAAGPGSFAVGLLDRLHGLSPQLLRDRSAVTSLEVAQA</sequence>
<keyword evidence="6 11" id="KW-0547">Nucleotide-binding</keyword>
<comment type="pathway">
    <text evidence="3 11">Cofactor biosynthesis; thiamine diphosphate biosynthesis; 4-methyl-5-(2-phosphoethyl)-thiazole from 5-(2-hydroxyethyl)-4-methylthiazole: step 1/1.</text>
</comment>
<feature type="binding site" evidence="11">
    <location>
        <position position="176"/>
    </location>
    <ligand>
        <name>ATP</name>
        <dbReference type="ChEBI" id="CHEBI:30616"/>
    </ligand>
</feature>
<comment type="function">
    <text evidence="11">Catalyzes the phosphorylation of the hydroxyl group of 4-methyl-5-beta-hydroxyethylthiazole (THZ).</text>
</comment>
<evidence type="ECO:0000256" key="5">
    <source>
        <dbReference type="ARBA" id="ARBA00022723"/>
    </source>
</evidence>
<dbReference type="HAMAP" id="MF_00228">
    <property type="entry name" value="Thz_kinase"/>
    <property type="match status" value="1"/>
</dbReference>
<dbReference type="GO" id="GO:0009229">
    <property type="term" value="P:thiamine diphosphate biosynthetic process"/>
    <property type="evidence" value="ECO:0007669"/>
    <property type="project" value="UniProtKB-UniRule"/>
</dbReference>
<dbReference type="EC" id="2.7.1.50" evidence="11"/>
<reference evidence="12 13" key="1">
    <citation type="submission" date="2018-10" db="EMBL/GenBank/DDBJ databases">
        <title>Kocuria sp. M5W7-7, whole genome shotgun sequence.</title>
        <authorList>
            <person name="Tuo L."/>
        </authorList>
    </citation>
    <scope>NUCLEOTIDE SEQUENCE [LARGE SCALE GENOMIC DNA]</scope>
    <source>
        <strain evidence="12 13">M5W7-7</strain>
    </source>
</reference>
<accession>A0A3N3ZSM0</accession>
<evidence type="ECO:0000313" key="13">
    <source>
        <dbReference type="Proteomes" id="UP000270616"/>
    </source>
</evidence>
<dbReference type="Gene3D" id="3.40.1190.20">
    <property type="match status" value="1"/>
</dbReference>
<evidence type="ECO:0000313" key="12">
    <source>
        <dbReference type="EMBL" id="ROZ64614.1"/>
    </source>
</evidence>
<keyword evidence="13" id="KW-1185">Reference proteome</keyword>
<dbReference type="Pfam" id="PF02110">
    <property type="entry name" value="HK"/>
    <property type="match status" value="1"/>
</dbReference>
<keyword evidence="5 11" id="KW-0479">Metal-binding</keyword>
<evidence type="ECO:0000256" key="1">
    <source>
        <dbReference type="ARBA" id="ARBA00001771"/>
    </source>
</evidence>
<dbReference type="InterPro" id="IPR029056">
    <property type="entry name" value="Ribokinase-like"/>
</dbReference>
<dbReference type="GO" id="GO:0000287">
    <property type="term" value="F:magnesium ion binding"/>
    <property type="evidence" value="ECO:0007669"/>
    <property type="project" value="UniProtKB-UniRule"/>
</dbReference>
<dbReference type="Proteomes" id="UP000270616">
    <property type="component" value="Unassembled WGS sequence"/>
</dbReference>
<evidence type="ECO:0000256" key="4">
    <source>
        <dbReference type="ARBA" id="ARBA00022679"/>
    </source>
</evidence>
<comment type="cofactor">
    <cofactor evidence="2 11">
        <name>Mg(2+)</name>
        <dbReference type="ChEBI" id="CHEBI:18420"/>
    </cofactor>
</comment>
<comment type="catalytic activity">
    <reaction evidence="1 11">
        <text>5-(2-hydroxyethyl)-4-methylthiazole + ATP = 4-methyl-5-(2-phosphooxyethyl)-thiazole + ADP + H(+)</text>
        <dbReference type="Rhea" id="RHEA:24212"/>
        <dbReference type="ChEBI" id="CHEBI:15378"/>
        <dbReference type="ChEBI" id="CHEBI:17957"/>
        <dbReference type="ChEBI" id="CHEBI:30616"/>
        <dbReference type="ChEBI" id="CHEBI:58296"/>
        <dbReference type="ChEBI" id="CHEBI:456216"/>
        <dbReference type="EC" id="2.7.1.50"/>
    </reaction>
</comment>
<dbReference type="InterPro" id="IPR000417">
    <property type="entry name" value="Hyethyz_kinase"/>
</dbReference>
<dbReference type="NCBIfam" id="NF006830">
    <property type="entry name" value="PRK09355.1"/>
    <property type="match status" value="1"/>
</dbReference>
<evidence type="ECO:0000256" key="2">
    <source>
        <dbReference type="ARBA" id="ARBA00001946"/>
    </source>
</evidence>
<evidence type="ECO:0000256" key="7">
    <source>
        <dbReference type="ARBA" id="ARBA00022777"/>
    </source>
</evidence>
<gene>
    <name evidence="11" type="primary">thiM</name>
    <name evidence="12" type="ORF">EDL96_01810</name>
</gene>
<evidence type="ECO:0000256" key="11">
    <source>
        <dbReference type="HAMAP-Rule" id="MF_00228"/>
    </source>
</evidence>
<keyword evidence="7 11" id="KW-0418">Kinase</keyword>
<comment type="similarity">
    <text evidence="11">Belongs to the Thz kinase family.</text>
</comment>
<dbReference type="CDD" id="cd01170">
    <property type="entry name" value="THZ_kinase"/>
    <property type="match status" value="1"/>
</dbReference>
<evidence type="ECO:0000256" key="3">
    <source>
        <dbReference type="ARBA" id="ARBA00004868"/>
    </source>
</evidence>
<dbReference type="GO" id="GO:0005524">
    <property type="term" value="F:ATP binding"/>
    <property type="evidence" value="ECO:0007669"/>
    <property type="project" value="UniProtKB-UniRule"/>
</dbReference>
<protein>
    <recommendedName>
        <fullName evidence="11">Hydroxyethylthiazole kinase</fullName>
        <ecNumber evidence="11">2.7.1.50</ecNumber>
    </recommendedName>
    <alternativeName>
        <fullName evidence="11">4-methyl-5-beta-hydroxyethylthiazole kinase</fullName>
        <shortName evidence="11">TH kinase</shortName>
        <shortName evidence="11">Thz kinase</shortName>
    </alternativeName>
</protein>
<dbReference type="GO" id="GO:0004417">
    <property type="term" value="F:hydroxyethylthiazole kinase activity"/>
    <property type="evidence" value="ECO:0007669"/>
    <property type="project" value="UniProtKB-UniRule"/>
</dbReference>
<comment type="caution">
    <text evidence="12">The sequence shown here is derived from an EMBL/GenBank/DDBJ whole genome shotgun (WGS) entry which is preliminary data.</text>
</comment>
<keyword evidence="8 11" id="KW-0067">ATP-binding</keyword>
<organism evidence="12 13">
    <name type="scientific">Kocuria soli</name>
    <dbReference type="NCBI Taxonomy" id="2485125"/>
    <lineage>
        <taxon>Bacteria</taxon>
        <taxon>Bacillati</taxon>
        <taxon>Actinomycetota</taxon>
        <taxon>Actinomycetes</taxon>
        <taxon>Micrococcales</taxon>
        <taxon>Micrococcaceae</taxon>
        <taxon>Kocuria</taxon>
    </lineage>
</organism>
<dbReference type="AlphaFoldDB" id="A0A3N3ZSM0"/>
<dbReference type="PIRSF" id="PIRSF000513">
    <property type="entry name" value="Thz_kinase"/>
    <property type="match status" value="1"/>
</dbReference>
<proteinExistence type="inferred from homology"/>
<keyword evidence="4 11" id="KW-0808">Transferase</keyword>
<evidence type="ECO:0000256" key="6">
    <source>
        <dbReference type="ARBA" id="ARBA00022741"/>
    </source>
</evidence>
<evidence type="ECO:0000256" key="10">
    <source>
        <dbReference type="ARBA" id="ARBA00022977"/>
    </source>
</evidence>
<dbReference type="GO" id="GO:0009228">
    <property type="term" value="P:thiamine biosynthetic process"/>
    <property type="evidence" value="ECO:0007669"/>
    <property type="project" value="UniProtKB-KW"/>
</dbReference>
<dbReference type="PRINTS" id="PR01099">
    <property type="entry name" value="HYETHTZKNASE"/>
</dbReference>
<evidence type="ECO:0000256" key="9">
    <source>
        <dbReference type="ARBA" id="ARBA00022842"/>
    </source>
</evidence>
<dbReference type="OrthoDB" id="8909021at2"/>
<dbReference type="EMBL" id="RKMF01000002">
    <property type="protein sequence ID" value="ROZ64614.1"/>
    <property type="molecule type" value="Genomic_DNA"/>
</dbReference>